<evidence type="ECO:0000256" key="1">
    <source>
        <dbReference type="SAM" id="Phobius"/>
    </source>
</evidence>
<accession>A0ABD6CTC3</accession>
<feature type="transmembrane region" description="Helical" evidence="1">
    <location>
        <begin position="7"/>
        <end position="24"/>
    </location>
</feature>
<organism evidence="2 3">
    <name type="scientific">Halobellus rarus</name>
    <dbReference type="NCBI Taxonomy" id="1126237"/>
    <lineage>
        <taxon>Archaea</taxon>
        <taxon>Methanobacteriati</taxon>
        <taxon>Methanobacteriota</taxon>
        <taxon>Stenosarchaea group</taxon>
        <taxon>Halobacteria</taxon>
        <taxon>Halobacteriales</taxon>
        <taxon>Haloferacaceae</taxon>
        <taxon>Halobellus</taxon>
    </lineage>
</organism>
<evidence type="ECO:0000313" key="3">
    <source>
        <dbReference type="Proteomes" id="UP001597085"/>
    </source>
</evidence>
<gene>
    <name evidence="2" type="ORF">ACFSBX_19075</name>
</gene>
<keyword evidence="1" id="KW-0812">Transmembrane</keyword>
<dbReference type="AlphaFoldDB" id="A0ABD6CTC3"/>
<keyword evidence="1" id="KW-0472">Membrane</keyword>
<name>A0ABD6CTC3_9EURY</name>
<keyword evidence="1" id="KW-1133">Transmembrane helix</keyword>
<feature type="transmembrane region" description="Helical" evidence="1">
    <location>
        <begin position="59"/>
        <end position="77"/>
    </location>
</feature>
<reference evidence="2 3" key="1">
    <citation type="journal article" date="2019" name="Int. J. Syst. Evol. Microbiol.">
        <title>The Global Catalogue of Microorganisms (GCM) 10K type strain sequencing project: providing services to taxonomists for standard genome sequencing and annotation.</title>
        <authorList>
            <consortium name="The Broad Institute Genomics Platform"/>
            <consortium name="The Broad Institute Genome Sequencing Center for Infectious Disease"/>
            <person name="Wu L."/>
            <person name="Ma J."/>
        </authorList>
    </citation>
    <scope>NUCLEOTIDE SEQUENCE [LARGE SCALE GENOMIC DNA]</scope>
    <source>
        <strain evidence="2 3">CGMCC 1.12121</strain>
    </source>
</reference>
<dbReference type="Proteomes" id="UP001597085">
    <property type="component" value="Unassembled WGS sequence"/>
</dbReference>
<evidence type="ECO:0000313" key="2">
    <source>
        <dbReference type="EMBL" id="MFD1601041.1"/>
    </source>
</evidence>
<sequence length="83" mass="9310">MIEKAKTAILAVFLGVPLVFHILFRSCGRWAYGCRRSLLGWILVEIGGPWGELVRSTEYLFTGVIVVLFVIALLGSTRDRLPF</sequence>
<keyword evidence="3" id="KW-1185">Reference proteome</keyword>
<dbReference type="RefSeq" id="WP_256422285.1">
    <property type="nucleotide sequence ID" value="NZ_JANHDI010000012.1"/>
</dbReference>
<dbReference type="EMBL" id="JBHUDK010000031">
    <property type="protein sequence ID" value="MFD1601041.1"/>
    <property type="molecule type" value="Genomic_DNA"/>
</dbReference>
<proteinExistence type="predicted"/>
<comment type="caution">
    <text evidence="2">The sequence shown here is derived from an EMBL/GenBank/DDBJ whole genome shotgun (WGS) entry which is preliminary data.</text>
</comment>
<protein>
    <submittedName>
        <fullName evidence="2">Uncharacterized protein</fullName>
    </submittedName>
</protein>